<name>A0ABU6RRZ2_9FABA</name>
<dbReference type="PANTHER" id="PTHR12411">
    <property type="entry name" value="CYSTEINE PROTEASE FAMILY C1-RELATED"/>
    <property type="match status" value="1"/>
</dbReference>
<evidence type="ECO:0000259" key="7">
    <source>
        <dbReference type="SMART" id="SM00645"/>
    </source>
</evidence>
<evidence type="ECO:0000256" key="4">
    <source>
        <dbReference type="ARBA" id="ARBA00022807"/>
    </source>
</evidence>
<dbReference type="PROSITE" id="PS00639">
    <property type="entry name" value="THIOL_PROTEASE_HIS"/>
    <property type="match status" value="1"/>
</dbReference>
<dbReference type="CDD" id="cd02248">
    <property type="entry name" value="Peptidase_C1A"/>
    <property type="match status" value="1"/>
</dbReference>
<dbReference type="InterPro" id="IPR025661">
    <property type="entry name" value="Pept_asp_AS"/>
</dbReference>
<sequence>MEERHEQWMVKYGKVYKDEEEKQKRFLIFKKNVEYIESFNAGGDKSYKLGINHLTDLSIEELKGSLNGYKRPHDLVGSKITPFKYANVDSVPSSIDWRTKGAVTPVKDQGFCGSCWAFSAVAAVEGIHAITTGELISMSELEVVSCDQNDRDWGCGGGYMENAFEFIFENGGITSEANYPYNLTNGTICDKTKESYKVAQIKGYEMVPPNDETELLKAVANQPVSVAIEANLIDFLHYSSGVFDGICGTLLDHGVTAVGYGTTENGTDYWIVKNSWGTNWGEGGYIRIKRGIGAGLGLCGIAMYASYPTV</sequence>
<evidence type="ECO:0000256" key="6">
    <source>
        <dbReference type="ARBA" id="ARBA00023180"/>
    </source>
</evidence>
<dbReference type="InterPro" id="IPR013128">
    <property type="entry name" value="Peptidase_C1A"/>
</dbReference>
<comment type="similarity">
    <text evidence="1">Belongs to the peptidase C1 family.</text>
</comment>
<dbReference type="InterPro" id="IPR038765">
    <property type="entry name" value="Papain-like_cys_pep_sf"/>
</dbReference>
<protein>
    <submittedName>
        <fullName evidence="9">Uncharacterized protein</fullName>
    </submittedName>
</protein>
<dbReference type="Pfam" id="PF08246">
    <property type="entry name" value="Inhibitor_I29"/>
    <property type="match status" value="1"/>
</dbReference>
<keyword evidence="6" id="KW-0325">Glycoprotein</keyword>
<comment type="caution">
    <text evidence="9">The sequence shown here is derived from an EMBL/GenBank/DDBJ whole genome shotgun (WGS) entry which is preliminary data.</text>
</comment>
<dbReference type="SMART" id="SM00645">
    <property type="entry name" value="Pept_C1"/>
    <property type="match status" value="1"/>
</dbReference>
<evidence type="ECO:0000256" key="2">
    <source>
        <dbReference type="ARBA" id="ARBA00022670"/>
    </source>
</evidence>
<keyword evidence="4" id="KW-0788">Thiol protease</keyword>
<evidence type="ECO:0000256" key="5">
    <source>
        <dbReference type="ARBA" id="ARBA00023157"/>
    </source>
</evidence>
<feature type="domain" description="Cathepsin propeptide inhibitor" evidence="8">
    <location>
        <begin position="5"/>
        <end position="62"/>
    </location>
</feature>
<dbReference type="PROSITE" id="PS00640">
    <property type="entry name" value="THIOL_PROTEASE_ASN"/>
    <property type="match status" value="1"/>
</dbReference>
<evidence type="ECO:0000256" key="3">
    <source>
        <dbReference type="ARBA" id="ARBA00022801"/>
    </source>
</evidence>
<dbReference type="SUPFAM" id="SSF54001">
    <property type="entry name" value="Cysteine proteinases"/>
    <property type="match status" value="1"/>
</dbReference>
<dbReference type="Pfam" id="PF00112">
    <property type="entry name" value="Peptidase_C1"/>
    <property type="match status" value="1"/>
</dbReference>
<evidence type="ECO:0000256" key="1">
    <source>
        <dbReference type="ARBA" id="ARBA00008455"/>
    </source>
</evidence>
<proteinExistence type="inferred from homology"/>
<evidence type="ECO:0000259" key="8">
    <source>
        <dbReference type="SMART" id="SM00848"/>
    </source>
</evidence>
<dbReference type="InterPro" id="IPR000169">
    <property type="entry name" value="Pept_cys_AS"/>
</dbReference>
<dbReference type="Proteomes" id="UP001341840">
    <property type="component" value="Unassembled WGS sequence"/>
</dbReference>
<gene>
    <name evidence="9" type="ORF">PIB30_080481</name>
</gene>
<dbReference type="InterPro" id="IPR039417">
    <property type="entry name" value="Peptidase_C1A_papain-like"/>
</dbReference>
<evidence type="ECO:0000313" key="9">
    <source>
        <dbReference type="EMBL" id="MED6126649.1"/>
    </source>
</evidence>
<keyword evidence="3" id="KW-0378">Hydrolase</keyword>
<dbReference type="InterPro" id="IPR013201">
    <property type="entry name" value="Prot_inhib_I29"/>
</dbReference>
<accession>A0ABU6RRZ2</accession>
<feature type="domain" description="Peptidase C1A papain C-terminal" evidence="7">
    <location>
        <begin position="91"/>
        <end position="309"/>
    </location>
</feature>
<keyword evidence="10" id="KW-1185">Reference proteome</keyword>
<organism evidence="9 10">
    <name type="scientific">Stylosanthes scabra</name>
    <dbReference type="NCBI Taxonomy" id="79078"/>
    <lineage>
        <taxon>Eukaryota</taxon>
        <taxon>Viridiplantae</taxon>
        <taxon>Streptophyta</taxon>
        <taxon>Embryophyta</taxon>
        <taxon>Tracheophyta</taxon>
        <taxon>Spermatophyta</taxon>
        <taxon>Magnoliopsida</taxon>
        <taxon>eudicotyledons</taxon>
        <taxon>Gunneridae</taxon>
        <taxon>Pentapetalae</taxon>
        <taxon>rosids</taxon>
        <taxon>fabids</taxon>
        <taxon>Fabales</taxon>
        <taxon>Fabaceae</taxon>
        <taxon>Papilionoideae</taxon>
        <taxon>50 kb inversion clade</taxon>
        <taxon>dalbergioids sensu lato</taxon>
        <taxon>Dalbergieae</taxon>
        <taxon>Pterocarpus clade</taxon>
        <taxon>Stylosanthes</taxon>
    </lineage>
</organism>
<dbReference type="Gene3D" id="3.90.70.10">
    <property type="entry name" value="Cysteine proteinases"/>
    <property type="match status" value="1"/>
</dbReference>
<dbReference type="SMART" id="SM00848">
    <property type="entry name" value="Inhibitor_I29"/>
    <property type="match status" value="1"/>
</dbReference>
<dbReference type="PROSITE" id="PS00139">
    <property type="entry name" value="THIOL_PROTEASE_CYS"/>
    <property type="match status" value="1"/>
</dbReference>
<keyword evidence="5" id="KW-1015">Disulfide bond</keyword>
<dbReference type="PRINTS" id="PR00705">
    <property type="entry name" value="PAPAIN"/>
</dbReference>
<dbReference type="InterPro" id="IPR000668">
    <property type="entry name" value="Peptidase_C1A_C"/>
</dbReference>
<reference evidence="9 10" key="1">
    <citation type="journal article" date="2023" name="Plants (Basel)">
        <title>Bridging the Gap: Combining Genomics and Transcriptomics Approaches to Understand Stylosanthes scabra, an Orphan Legume from the Brazilian Caatinga.</title>
        <authorList>
            <person name="Ferreira-Neto J.R.C."/>
            <person name="da Silva M.D."/>
            <person name="Binneck E."/>
            <person name="de Melo N.F."/>
            <person name="da Silva R.H."/>
            <person name="de Melo A.L.T.M."/>
            <person name="Pandolfi V."/>
            <person name="Bustamante F.O."/>
            <person name="Brasileiro-Vidal A.C."/>
            <person name="Benko-Iseppon A.M."/>
        </authorList>
    </citation>
    <scope>NUCLEOTIDE SEQUENCE [LARGE SCALE GENOMIC DNA]</scope>
    <source>
        <tissue evidence="9">Leaves</tissue>
    </source>
</reference>
<evidence type="ECO:0000313" key="10">
    <source>
        <dbReference type="Proteomes" id="UP001341840"/>
    </source>
</evidence>
<keyword evidence="2" id="KW-0645">Protease</keyword>
<dbReference type="InterPro" id="IPR025660">
    <property type="entry name" value="Pept_his_AS"/>
</dbReference>
<dbReference type="EMBL" id="JASCZI010031381">
    <property type="protein sequence ID" value="MED6126649.1"/>
    <property type="molecule type" value="Genomic_DNA"/>
</dbReference>